<dbReference type="EMBL" id="DF967975">
    <property type="protein sequence ID" value="GAP19470.1"/>
    <property type="molecule type" value="Genomic_DNA"/>
</dbReference>
<dbReference type="Pfam" id="PF00857">
    <property type="entry name" value="Isochorismatase"/>
    <property type="match status" value="1"/>
</dbReference>
<dbReference type="PANTHER" id="PTHR43540">
    <property type="entry name" value="PEROXYUREIDOACRYLATE/UREIDOACRYLATE AMIDOHYDROLASE-RELATED"/>
    <property type="match status" value="1"/>
</dbReference>
<feature type="domain" description="Isochorismatase-like" evidence="2">
    <location>
        <begin position="4"/>
        <end position="143"/>
    </location>
</feature>
<dbReference type="Proteomes" id="UP000050501">
    <property type="component" value="Unassembled WGS sequence"/>
</dbReference>
<evidence type="ECO:0000313" key="3">
    <source>
        <dbReference type="EMBL" id="GAP19470.1"/>
    </source>
</evidence>
<keyword evidence="1" id="KW-0378">Hydrolase</keyword>
<dbReference type="PATRIC" id="fig|229921.5.peg.1798"/>
<dbReference type="OrthoDB" id="9785724at2"/>
<dbReference type="Gene3D" id="3.40.50.850">
    <property type="entry name" value="Isochorismatase-like"/>
    <property type="match status" value="1"/>
</dbReference>
<protein>
    <submittedName>
        <fullName evidence="3">Amidase related to nicotinamidase</fullName>
    </submittedName>
    <submittedName>
        <fullName evidence="4">Isochorismatase</fullName>
    </submittedName>
</protein>
<dbReference type="RefSeq" id="WP_062419746.1">
    <property type="nucleotide sequence ID" value="NZ_BBXZ01000179.1"/>
</dbReference>
<evidence type="ECO:0000259" key="2">
    <source>
        <dbReference type="Pfam" id="PF00857"/>
    </source>
</evidence>
<dbReference type="AlphaFoldDB" id="A0A0M9U393"/>
<evidence type="ECO:0000313" key="4">
    <source>
        <dbReference type="EMBL" id="KPL82218.1"/>
    </source>
</evidence>
<gene>
    <name evidence="4" type="ORF">ADN01_08905</name>
    <name evidence="3" type="ORF">LSAC_03373</name>
</gene>
<dbReference type="InterPro" id="IPR036380">
    <property type="entry name" value="Isochorismatase-like_sf"/>
</dbReference>
<dbReference type="GO" id="GO:0016787">
    <property type="term" value="F:hydrolase activity"/>
    <property type="evidence" value="ECO:0007669"/>
    <property type="project" value="UniProtKB-KW"/>
</dbReference>
<dbReference type="SUPFAM" id="SSF52499">
    <property type="entry name" value="Isochorismatase-like hydrolases"/>
    <property type="match status" value="1"/>
</dbReference>
<dbReference type="PANTHER" id="PTHR43540:SF1">
    <property type="entry name" value="ISOCHORISMATASE HYDROLASE"/>
    <property type="match status" value="1"/>
</dbReference>
<reference evidence="3" key="1">
    <citation type="journal article" date="2015" name="Genome Announc.">
        <title>Draft Genome Sequences of Anaerolinea thermolimosa IMO-1, Bellilinea caldifistulae GOMI-1, Leptolinea tardivitalis YMTK-2, Levilinea saccharolytica KIBI-1, Longilinea arvoryzae KOME-1, Previously Described as Members of the Class Anaerolineae (Chloroflexi).</title>
        <authorList>
            <person name="Matsuura N."/>
            <person name="Tourlousse M.D."/>
            <person name="Ohashi A."/>
            <person name="Hugenholtz P."/>
            <person name="Sekiguchi Y."/>
        </authorList>
    </citation>
    <scope>NUCLEOTIDE SEQUENCE</scope>
    <source>
        <strain evidence="3">KIBI-1</strain>
    </source>
</reference>
<dbReference type="InterPro" id="IPR000868">
    <property type="entry name" value="Isochorismatase-like_dom"/>
</dbReference>
<keyword evidence="5" id="KW-1185">Reference proteome</keyword>
<dbReference type="CDD" id="cd00431">
    <property type="entry name" value="cysteine_hydrolases"/>
    <property type="match status" value="1"/>
</dbReference>
<dbReference type="STRING" id="229921.ADN01_08905"/>
<dbReference type="InterPro" id="IPR050272">
    <property type="entry name" value="Isochorismatase-like_hydrls"/>
</dbReference>
<evidence type="ECO:0000313" key="5">
    <source>
        <dbReference type="Proteomes" id="UP000050501"/>
    </source>
</evidence>
<sequence length="165" mass="17877">MKPALLVIDIQKAFYDIGPAAAESLADAVEYTNAAIALFREKGLPVVCIQHVEPEDNLVPGQPGFDLPDTLHILPGDVHIHKTYGNAFNRTALEDELRRQGVDTVILTGFCAEYCVLSTCRGAADRDLTPILLRGALASVEPSHIPFVERINDVISFGALKKVLG</sequence>
<organism evidence="3">
    <name type="scientific">Levilinea saccharolytica</name>
    <dbReference type="NCBI Taxonomy" id="229921"/>
    <lineage>
        <taxon>Bacteria</taxon>
        <taxon>Bacillati</taxon>
        <taxon>Chloroflexota</taxon>
        <taxon>Anaerolineae</taxon>
        <taxon>Anaerolineales</taxon>
        <taxon>Anaerolineaceae</taxon>
        <taxon>Levilinea</taxon>
    </lineage>
</organism>
<accession>A0A0M9U393</accession>
<evidence type="ECO:0000256" key="1">
    <source>
        <dbReference type="ARBA" id="ARBA00022801"/>
    </source>
</evidence>
<name>A0A0M9U393_9CHLR</name>
<reference evidence="4 5" key="2">
    <citation type="submission" date="2015-07" db="EMBL/GenBank/DDBJ databases">
        <title>Genome sequence of Levilinea saccharolytica DSM 16555.</title>
        <authorList>
            <person name="Hemp J."/>
            <person name="Ward L.M."/>
            <person name="Pace L.A."/>
            <person name="Fischer W.W."/>
        </authorList>
    </citation>
    <scope>NUCLEOTIDE SEQUENCE [LARGE SCALE GENOMIC DNA]</scope>
    <source>
        <strain evidence="4 5">KIBI-1</strain>
    </source>
</reference>
<proteinExistence type="predicted"/>
<dbReference type="EMBL" id="LGCM01000034">
    <property type="protein sequence ID" value="KPL82218.1"/>
    <property type="molecule type" value="Genomic_DNA"/>
</dbReference>